<comment type="caution">
    <text evidence="9">The sequence shown here is derived from an EMBL/GenBank/DDBJ whole genome shotgun (WGS) entry which is preliminary data.</text>
</comment>
<dbReference type="InterPro" id="IPR029020">
    <property type="entry name" value="Ammonium/urea_transptr"/>
</dbReference>
<evidence type="ECO:0000256" key="6">
    <source>
        <dbReference type="ARBA" id="ARBA00023136"/>
    </source>
</evidence>
<reference evidence="9" key="1">
    <citation type="submission" date="2022-08" db="EMBL/GenBank/DDBJ databases">
        <title>Genome sequencing of akame (Lates japonicus).</title>
        <authorList>
            <person name="Hashiguchi Y."/>
            <person name="Takahashi H."/>
        </authorList>
    </citation>
    <scope>NUCLEOTIDE SEQUENCE</scope>
    <source>
        <strain evidence="9">Kochi</strain>
    </source>
</reference>
<feature type="non-terminal residue" evidence="9">
    <location>
        <position position="1"/>
    </location>
</feature>
<dbReference type="GO" id="GO:0005886">
    <property type="term" value="C:plasma membrane"/>
    <property type="evidence" value="ECO:0007669"/>
    <property type="project" value="UniProtKB-SubCell"/>
</dbReference>
<evidence type="ECO:0000256" key="4">
    <source>
        <dbReference type="ARBA" id="ARBA00022692"/>
    </source>
</evidence>
<feature type="transmembrane region" description="Helical" evidence="8">
    <location>
        <begin position="61"/>
        <end position="80"/>
    </location>
</feature>
<evidence type="ECO:0000256" key="1">
    <source>
        <dbReference type="ARBA" id="ARBA00004651"/>
    </source>
</evidence>
<dbReference type="Pfam" id="PF03253">
    <property type="entry name" value="UT"/>
    <property type="match status" value="1"/>
</dbReference>
<organism evidence="9 10">
    <name type="scientific">Lates japonicus</name>
    <name type="common">Japanese lates</name>
    <dbReference type="NCBI Taxonomy" id="270547"/>
    <lineage>
        <taxon>Eukaryota</taxon>
        <taxon>Metazoa</taxon>
        <taxon>Chordata</taxon>
        <taxon>Craniata</taxon>
        <taxon>Vertebrata</taxon>
        <taxon>Euteleostomi</taxon>
        <taxon>Actinopterygii</taxon>
        <taxon>Neopterygii</taxon>
        <taxon>Teleostei</taxon>
        <taxon>Neoteleostei</taxon>
        <taxon>Acanthomorphata</taxon>
        <taxon>Carangaria</taxon>
        <taxon>Carangaria incertae sedis</taxon>
        <taxon>Centropomidae</taxon>
        <taxon>Lates</taxon>
    </lineage>
</organism>
<comment type="similarity">
    <text evidence="2">Belongs to the urea transporter family.</text>
</comment>
<dbReference type="AlphaFoldDB" id="A0AAD3R3I0"/>
<evidence type="ECO:0000256" key="3">
    <source>
        <dbReference type="ARBA" id="ARBA00022475"/>
    </source>
</evidence>
<gene>
    <name evidence="9" type="ORF">AKAME5_000634700</name>
</gene>
<protein>
    <submittedName>
        <fullName evidence="9">Urea transporter 2-like protein</fullName>
    </submittedName>
</protein>
<keyword evidence="5 8" id="KW-1133">Transmembrane helix</keyword>
<evidence type="ECO:0000256" key="7">
    <source>
        <dbReference type="ARBA" id="ARBA00033993"/>
    </source>
</evidence>
<dbReference type="InterPro" id="IPR004937">
    <property type="entry name" value="Urea_transporter"/>
</dbReference>
<evidence type="ECO:0000256" key="5">
    <source>
        <dbReference type="ARBA" id="ARBA00022989"/>
    </source>
</evidence>
<keyword evidence="4 8" id="KW-0812">Transmembrane</keyword>
<proteinExistence type="inferred from homology"/>
<feature type="transmembrane region" description="Helical" evidence="8">
    <location>
        <begin position="86"/>
        <end position="103"/>
    </location>
</feature>
<comment type="catalytic activity">
    <reaction evidence="7">
        <text>urea(in) = urea(out)</text>
        <dbReference type="Rhea" id="RHEA:32799"/>
        <dbReference type="ChEBI" id="CHEBI:16199"/>
    </reaction>
</comment>
<sequence length="105" mass="11569">MWMETKTEVEEASRSRASLSRRVLNTLLLCTGDMECLDEYMHDKSFVLQLGVWGLRGVTRVILANNPLSGALILAALYWASPWQGLLGTLGILVSTLTAVIMGQD</sequence>
<name>A0AAD3R3I0_LATJO</name>
<dbReference type="PANTHER" id="PTHR10464">
    <property type="entry name" value="UREA TRANSPORTER"/>
    <property type="match status" value="1"/>
</dbReference>
<dbReference type="PANTHER" id="PTHR10464:SF9">
    <property type="entry name" value="UREA TRANSPORTER"/>
    <property type="match status" value="1"/>
</dbReference>
<accession>A0AAD3R3I0</accession>
<dbReference type="GO" id="GO:0015204">
    <property type="term" value="F:urea transmembrane transporter activity"/>
    <property type="evidence" value="ECO:0007669"/>
    <property type="project" value="InterPro"/>
</dbReference>
<keyword evidence="3" id="KW-1003">Cell membrane</keyword>
<dbReference type="EMBL" id="BRZM01000018">
    <property type="protein sequence ID" value="GLD53625.1"/>
    <property type="molecule type" value="Genomic_DNA"/>
</dbReference>
<evidence type="ECO:0000256" key="8">
    <source>
        <dbReference type="SAM" id="Phobius"/>
    </source>
</evidence>
<dbReference type="Gene3D" id="1.10.3430.10">
    <property type="entry name" value="Ammonium transporter AmtB like domains"/>
    <property type="match status" value="1"/>
</dbReference>
<keyword evidence="10" id="KW-1185">Reference proteome</keyword>
<evidence type="ECO:0000313" key="10">
    <source>
        <dbReference type="Proteomes" id="UP001279410"/>
    </source>
</evidence>
<evidence type="ECO:0000256" key="2">
    <source>
        <dbReference type="ARBA" id="ARBA00005914"/>
    </source>
</evidence>
<evidence type="ECO:0000313" key="9">
    <source>
        <dbReference type="EMBL" id="GLD53625.1"/>
    </source>
</evidence>
<dbReference type="Proteomes" id="UP001279410">
    <property type="component" value="Unassembled WGS sequence"/>
</dbReference>
<keyword evidence="6 8" id="KW-0472">Membrane</keyword>
<comment type="subcellular location">
    <subcellularLocation>
        <location evidence="1">Cell membrane</location>
        <topology evidence="1">Multi-pass membrane protein</topology>
    </subcellularLocation>
</comment>